<dbReference type="AlphaFoldDB" id="A0A518N275"/>
<dbReference type="RefSeq" id="WP_144890248.1">
    <property type="nucleotide sequence ID" value="NZ_CP042218.1"/>
</dbReference>
<organism evidence="1 2">
    <name type="scientific">Luteimonas granuli</name>
    <dbReference type="NCBI Taxonomy" id="1176533"/>
    <lineage>
        <taxon>Bacteria</taxon>
        <taxon>Pseudomonadati</taxon>
        <taxon>Pseudomonadota</taxon>
        <taxon>Gammaproteobacteria</taxon>
        <taxon>Lysobacterales</taxon>
        <taxon>Lysobacteraceae</taxon>
        <taxon>Luteimonas</taxon>
    </lineage>
</organism>
<keyword evidence="2" id="KW-1185">Reference proteome</keyword>
<gene>
    <name evidence="1" type="ORF">FPZ22_03215</name>
</gene>
<sequence>MHQMIELHPRPDALSGLGLPAIPYPVALQTFQAAVANDGELPLADMLHGLQLRAARPGADWQRMEPAMARLAELLAPDDPRESIIAQGEDWWLELGPVEPEEADALALQRGDALLAAIAPREDGRLRVAAYRPLDGRALEILLALASVPGASAEATDPRTCWERAQEAASGTGPHASALDGLARLSRGQPADADLAPRKPACVVAEIGTFHMLHRAQGAERRIARPWARRPATPRRAMA</sequence>
<proteinExistence type="predicted"/>
<reference evidence="1 2" key="1">
    <citation type="submission" date="2019-07" db="EMBL/GenBank/DDBJ databases">
        <title>Full genome sequence of Luteimonas sp. Gr-4.</title>
        <authorList>
            <person name="Im W.-T."/>
        </authorList>
    </citation>
    <scope>NUCLEOTIDE SEQUENCE [LARGE SCALE GENOMIC DNA]</scope>
    <source>
        <strain evidence="1 2">Gr-4</strain>
    </source>
</reference>
<protein>
    <submittedName>
        <fullName evidence="1">Uncharacterized protein</fullName>
    </submittedName>
</protein>
<name>A0A518N275_9GAMM</name>
<dbReference type="EMBL" id="CP042218">
    <property type="protein sequence ID" value="QDW66023.1"/>
    <property type="molecule type" value="Genomic_DNA"/>
</dbReference>
<dbReference type="KEGG" id="lug:FPZ22_03215"/>
<evidence type="ECO:0000313" key="1">
    <source>
        <dbReference type="EMBL" id="QDW66023.1"/>
    </source>
</evidence>
<accession>A0A518N275</accession>
<dbReference type="Proteomes" id="UP000316584">
    <property type="component" value="Chromosome"/>
</dbReference>
<evidence type="ECO:0000313" key="2">
    <source>
        <dbReference type="Proteomes" id="UP000316584"/>
    </source>
</evidence>
<dbReference type="OrthoDB" id="6402897at2"/>